<accession>A0A653DCM2</accession>
<proteinExistence type="predicted"/>
<evidence type="ECO:0000313" key="2">
    <source>
        <dbReference type="Proteomes" id="UP000410492"/>
    </source>
</evidence>
<sequence>MTQHIKRTCCFENVPHLFYIHVSLCRMVCQRHIRGTEKLA</sequence>
<dbReference type="Proteomes" id="UP000410492">
    <property type="component" value="Unassembled WGS sequence"/>
</dbReference>
<dbReference type="EMBL" id="CAACVG010011386">
    <property type="protein sequence ID" value="VEN57959.1"/>
    <property type="molecule type" value="Genomic_DNA"/>
</dbReference>
<gene>
    <name evidence="1" type="ORF">CALMAC_LOCUS16451</name>
</gene>
<evidence type="ECO:0000313" key="1">
    <source>
        <dbReference type="EMBL" id="VEN57959.1"/>
    </source>
</evidence>
<dbReference type="AlphaFoldDB" id="A0A653DCM2"/>
<organism evidence="1 2">
    <name type="scientific">Callosobruchus maculatus</name>
    <name type="common">Southern cowpea weevil</name>
    <name type="synonym">Pulse bruchid</name>
    <dbReference type="NCBI Taxonomy" id="64391"/>
    <lineage>
        <taxon>Eukaryota</taxon>
        <taxon>Metazoa</taxon>
        <taxon>Ecdysozoa</taxon>
        <taxon>Arthropoda</taxon>
        <taxon>Hexapoda</taxon>
        <taxon>Insecta</taxon>
        <taxon>Pterygota</taxon>
        <taxon>Neoptera</taxon>
        <taxon>Endopterygota</taxon>
        <taxon>Coleoptera</taxon>
        <taxon>Polyphaga</taxon>
        <taxon>Cucujiformia</taxon>
        <taxon>Chrysomeloidea</taxon>
        <taxon>Chrysomelidae</taxon>
        <taxon>Bruchinae</taxon>
        <taxon>Bruchini</taxon>
        <taxon>Callosobruchus</taxon>
    </lineage>
</organism>
<reference evidence="1 2" key="1">
    <citation type="submission" date="2019-01" db="EMBL/GenBank/DDBJ databases">
        <authorList>
            <person name="Sayadi A."/>
        </authorList>
    </citation>
    <scope>NUCLEOTIDE SEQUENCE [LARGE SCALE GENOMIC DNA]</scope>
</reference>
<protein>
    <submittedName>
        <fullName evidence="1">Uncharacterized protein</fullName>
    </submittedName>
</protein>
<name>A0A653DCM2_CALMS</name>
<keyword evidence="2" id="KW-1185">Reference proteome</keyword>